<dbReference type="EMBL" id="LR798190">
    <property type="protein sequence ID" value="CAB5079696.1"/>
    <property type="molecule type" value="Genomic_DNA"/>
</dbReference>
<proteinExistence type="predicted"/>
<name>A0A6J7VPN1_9CAUD</name>
<gene>
    <name evidence="1" type="ORF">UFOVP141_16</name>
</gene>
<evidence type="ECO:0000313" key="1">
    <source>
        <dbReference type="EMBL" id="CAB5079696.1"/>
    </source>
</evidence>
<sequence>MRHVHDRLTRTHTFTLSEDETEILSGWDGKEMVEPGMEIIKDYVQANIPLFTSRLMEARQQRARNYRRRFGREMLIPEFYVARCGALTEEERERLKGARPGDVIEVQDVHAISRFPIGPFR</sequence>
<accession>A0A6J7VPN1</accession>
<organism evidence="1">
    <name type="scientific">uncultured Caudovirales phage</name>
    <dbReference type="NCBI Taxonomy" id="2100421"/>
    <lineage>
        <taxon>Viruses</taxon>
        <taxon>Duplodnaviria</taxon>
        <taxon>Heunggongvirae</taxon>
        <taxon>Uroviricota</taxon>
        <taxon>Caudoviricetes</taxon>
        <taxon>Peduoviridae</taxon>
        <taxon>Maltschvirus</taxon>
        <taxon>Maltschvirus maltsch</taxon>
    </lineage>
</organism>
<protein>
    <submittedName>
        <fullName evidence="1">Uncharacterized protein</fullName>
    </submittedName>
</protein>
<reference evidence="1" key="1">
    <citation type="submission" date="2020-05" db="EMBL/GenBank/DDBJ databases">
        <authorList>
            <person name="Chiriac C."/>
            <person name="Salcher M."/>
            <person name="Ghai R."/>
            <person name="Kavagutti S V."/>
        </authorList>
    </citation>
    <scope>NUCLEOTIDE SEQUENCE</scope>
</reference>